<dbReference type="FunFam" id="2.60.40.790:FF:000010">
    <property type="entry name" value="17.3 kDa class II heat shock protein-like"/>
    <property type="match status" value="1"/>
</dbReference>
<proteinExistence type="inferred from homology"/>
<evidence type="ECO:0000256" key="3">
    <source>
        <dbReference type="ARBA" id="ARBA00023016"/>
    </source>
</evidence>
<keyword evidence="2" id="KW-0963">Cytoplasm</keyword>
<evidence type="ECO:0000256" key="4">
    <source>
        <dbReference type="PROSITE-ProRule" id="PRU00285"/>
    </source>
</evidence>
<dbReference type="InterPro" id="IPR031107">
    <property type="entry name" value="Small_HSP"/>
</dbReference>
<dbReference type="GO" id="GO:0006950">
    <property type="term" value="P:response to stress"/>
    <property type="evidence" value="ECO:0007669"/>
    <property type="project" value="UniProtKB-ARBA"/>
</dbReference>
<organism evidence="7">
    <name type="scientific">Fagus sylvatica</name>
    <name type="common">Beechnut</name>
    <dbReference type="NCBI Taxonomy" id="28930"/>
    <lineage>
        <taxon>Eukaryota</taxon>
        <taxon>Viridiplantae</taxon>
        <taxon>Streptophyta</taxon>
        <taxon>Embryophyta</taxon>
        <taxon>Tracheophyta</taxon>
        <taxon>Spermatophyta</taxon>
        <taxon>Magnoliopsida</taxon>
        <taxon>eudicotyledons</taxon>
        <taxon>Gunneridae</taxon>
        <taxon>Pentapetalae</taxon>
        <taxon>rosids</taxon>
        <taxon>fabids</taxon>
        <taxon>Fagales</taxon>
        <taxon>Fagaceae</taxon>
        <taxon>Fagus</taxon>
    </lineage>
</organism>
<dbReference type="EMBL" id="OIVN01003446">
    <property type="protein sequence ID" value="SPD11302.1"/>
    <property type="molecule type" value="Genomic_DNA"/>
</dbReference>
<dbReference type="InterPro" id="IPR002068">
    <property type="entry name" value="A-crystallin/Hsp20_dom"/>
</dbReference>
<evidence type="ECO:0000256" key="1">
    <source>
        <dbReference type="ARBA" id="ARBA00004496"/>
    </source>
</evidence>
<name>A0A2N9HGP1_FAGSY</name>
<dbReference type="SUPFAM" id="SSF49764">
    <property type="entry name" value="HSP20-like chaperones"/>
    <property type="match status" value="1"/>
</dbReference>
<comment type="subcellular location">
    <subcellularLocation>
        <location evidence="1">Cytoplasm</location>
    </subcellularLocation>
</comment>
<evidence type="ECO:0000259" key="6">
    <source>
        <dbReference type="PROSITE" id="PS01031"/>
    </source>
</evidence>
<reference evidence="7" key="1">
    <citation type="submission" date="2018-02" db="EMBL/GenBank/DDBJ databases">
        <authorList>
            <person name="Cohen D.B."/>
            <person name="Kent A.D."/>
        </authorList>
    </citation>
    <scope>NUCLEOTIDE SEQUENCE</scope>
</reference>
<evidence type="ECO:0000256" key="5">
    <source>
        <dbReference type="RuleBase" id="RU003616"/>
    </source>
</evidence>
<protein>
    <recommendedName>
        <fullName evidence="6">SHSP domain-containing protein</fullName>
    </recommendedName>
</protein>
<dbReference type="Pfam" id="PF00011">
    <property type="entry name" value="HSP20"/>
    <property type="match status" value="1"/>
</dbReference>
<dbReference type="AlphaFoldDB" id="A0A2N9HGP1"/>
<sequence>MDLRVMGLDPNVIDTLHELLDFSDESDKSHHAPSRAYIRDSKAMAATPADVKEYPDAFVFVLDMPGLKPDQIKVQVEEDNKLVVSGERRREKEKEPGVKYLTMERRLGKYLKKFALPENVNHDKISAVYQDGVLTVTIAKKPPPEPKKPKAIQVQVN</sequence>
<evidence type="ECO:0000313" key="7">
    <source>
        <dbReference type="EMBL" id="SPD11302.1"/>
    </source>
</evidence>
<comment type="similarity">
    <text evidence="4 5">Belongs to the small heat shock protein (HSP20) family.</text>
</comment>
<dbReference type="GO" id="GO:0005737">
    <property type="term" value="C:cytoplasm"/>
    <property type="evidence" value="ECO:0007669"/>
    <property type="project" value="UniProtKB-SubCell"/>
</dbReference>
<feature type="domain" description="SHSP" evidence="6">
    <location>
        <begin position="40"/>
        <end position="157"/>
    </location>
</feature>
<keyword evidence="3" id="KW-0346">Stress response</keyword>
<evidence type="ECO:0000256" key="2">
    <source>
        <dbReference type="ARBA" id="ARBA00022490"/>
    </source>
</evidence>
<dbReference type="PANTHER" id="PTHR11527">
    <property type="entry name" value="HEAT-SHOCK PROTEIN 20 FAMILY MEMBER"/>
    <property type="match status" value="1"/>
</dbReference>
<dbReference type="Gene3D" id="2.60.40.790">
    <property type="match status" value="1"/>
</dbReference>
<dbReference type="PROSITE" id="PS01031">
    <property type="entry name" value="SHSP"/>
    <property type="match status" value="1"/>
</dbReference>
<dbReference type="InterPro" id="IPR008978">
    <property type="entry name" value="HSP20-like_chaperone"/>
</dbReference>
<gene>
    <name evidence="7" type="ORF">FSB_LOCUS39184</name>
</gene>
<accession>A0A2N9HGP1</accession>
<dbReference type="CDD" id="cd06464">
    <property type="entry name" value="ACD_sHsps-like"/>
    <property type="match status" value="1"/>
</dbReference>